<protein>
    <submittedName>
        <fullName evidence="1">Uncharacterized protein</fullName>
    </submittedName>
</protein>
<proteinExistence type="predicted"/>
<dbReference type="Proteomes" id="UP000054270">
    <property type="component" value="Unassembled WGS sequence"/>
</dbReference>
<gene>
    <name evidence="1" type="ORF">HYPSUDRAFT_49127</name>
</gene>
<organism evidence="1 2">
    <name type="scientific">Hypholoma sublateritium (strain FD-334 SS-4)</name>
    <dbReference type="NCBI Taxonomy" id="945553"/>
    <lineage>
        <taxon>Eukaryota</taxon>
        <taxon>Fungi</taxon>
        <taxon>Dikarya</taxon>
        <taxon>Basidiomycota</taxon>
        <taxon>Agaricomycotina</taxon>
        <taxon>Agaricomycetes</taxon>
        <taxon>Agaricomycetidae</taxon>
        <taxon>Agaricales</taxon>
        <taxon>Agaricineae</taxon>
        <taxon>Strophariaceae</taxon>
        <taxon>Hypholoma</taxon>
    </lineage>
</organism>
<reference evidence="2" key="1">
    <citation type="submission" date="2014-04" db="EMBL/GenBank/DDBJ databases">
        <title>Evolutionary Origins and Diversification of the Mycorrhizal Mutualists.</title>
        <authorList>
            <consortium name="DOE Joint Genome Institute"/>
            <consortium name="Mycorrhizal Genomics Consortium"/>
            <person name="Kohler A."/>
            <person name="Kuo A."/>
            <person name="Nagy L.G."/>
            <person name="Floudas D."/>
            <person name="Copeland A."/>
            <person name="Barry K.W."/>
            <person name="Cichocki N."/>
            <person name="Veneault-Fourrey C."/>
            <person name="LaButti K."/>
            <person name="Lindquist E.A."/>
            <person name="Lipzen A."/>
            <person name="Lundell T."/>
            <person name="Morin E."/>
            <person name="Murat C."/>
            <person name="Riley R."/>
            <person name="Ohm R."/>
            <person name="Sun H."/>
            <person name="Tunlid A."/>
            <person name="Henrissat B."/>
            <person name="Grigoriev I.V."/>
            <person name="Hibbett D.S."/>
            <person name="Martin F."/>
        </authorList>
    </citation>
    <scope>NUCLEOTIDE SEQUENCE [LARGE SCALE GENOMIC DNA]</scope>
    <source>
        <strain evidence="2">FD-334 SS-4</strain>
    </source>
</reference>
<accession>A0A0D2ND10</accession>
<keyword evidence="2" id="KW-1185">Reference proteome</keyword>
<evidence type="ECO:0000313" key="1">
    <source>
        <dbReference type="EMBL" id="KJA14496.1"/>
    </source>
</evidence>
<dbReference type="AlphaFoldDB" id="A0A0D2ND10"/>
<sequence length="92" mass="10451">MITYLCKLTMRFGDHLDDSTFRTVSTRSSNVVLVLDRLRYHGNPLVDWAPGKLVPTRCPPSCDESFCRWPCTACDTLTMIATSRTSPVFYKS</sequence>
<evidence type="ECO:0000313" key="2">
    <source>
        <dbReference type="Proteomes" id="UP000054270"/>
    </source>
</evidence>
<dbReference type="EMBL" id="KN817677">
    <property type="protein sequence ID" value="KJA14496.1"/>
    <property type="molecule type" value="Genomic_DNA"/>
</dbReference>
<name>A0A0D2ND10_HYPSF</name>